<dbReference type="PRINTS" id="PR00080">
    <property type="entry name" value="SDRFAMILY"/>
</dbReference>
<dbReference type="Proteomes" id="UP000094008">
    <property type="component" value="Unassembled WGS sequence"/>
</dbReference>
<evidence type="ECO:0000256" key="3">
    <source>
        <dbReference type="ARBA" id="ARBA00023002"/>
    </source>
</evidence>
<gene>
    <name evidence="5" type="ORF">A5779_04405</name>
</gene>
<comment type="similarity">
    <text evidence="1 4">Belongs to the short-chain dehydrogenases/reductases (SDR) family.</text>
</comment>
<dbReference type="EMBL" id="LZSY01000149">
    <property type="protein sequence ID" value="OBB85126.1"/>
    <property type="molecule type" value="Genomic_DNA"/>
</dbReference>
<evidence type="ECO:0000256" key="2">
    <source>
        <dbReference type="ARBA" id="ARBA00022857"/>
    </source>
</evidence>
<dbReference type="GO" id="GO:0016491">
    <property type="term" value="F:oxidoreductase activity"/>
    <property type="evidence" value="ECO:0007669"/>
    <property type="project" value="UniProtKB-KW"/>
</dbReference>
<name>A0A1A0VPK5_MYCPR</name>
<dbReference type="CDD" id="cd05233">
    <property type="entry name" value="SDR_c"/>
    <property type="match status" value="1"/>
</dbReference>
<evidence type="ECO:0000256" key="1">
    <source>
        <dbReference type="ARBA" id="ARBA00006484"/>
    </source>
</evidence>
<dbReference type="PROSITE" id="PS00061">
    <property type="entry name" value="ADH_SHORT"/>
    <property type="match status" value="1"/>
</dbReference>
<dbReference type="Gene3D" id="3.40.50.720">
    <property type="entry name" value="NAD(P)-binding Rossmann-like Domain"/>
    <property type="match status" value="1"/>
</dbReference>
<keyword evidence="2" id="KW-0521">NADP</keyword>
<comment type="caution">
    <text evidence="5">The sequence shown here is derived from an EMBL/GenBank/DDBJ whole genome shotgun (WGS) entry which is preliminary data.</text>
</comment>
<dbReference type="InterPro" id="IPR036291">
    <property type="entry name" value="NAD(P)-bd_dom_sf"/>
</dbReference>
<evidence type="ECO:0000313" key="5">
    <source>
        <dbReference type="EMBL" id="OBB85126.1"/>
    </source>
</evidence>
<dbReference type="InterPro" id="IPR020904">
    <property type="entry name" value="Sc_DH/Rdtase_CS"/>
</dbReference>
<keyword evidence="3" id="KW-0560">Oxidoreductase</keyword>
<reference evidence="6" key="1">
    <citation type="submission" date="2016-06" db="EMBL/GenBank/DDBJ databases">
        <authorList>
            <person name="Sutton G."/>
            <person name="Brinkac L."/>
            <person name="Sanka R."/>
            <person name="Adams M."/>
            <person name="Lau E."/>
            <person name="Mehaffy C."/>
            <person name="Tameris M."/>
            <person name="Hatherill M."/>
            <person name="Hanekom W."/>
            <person name="Mahomed H."/>
            <person name="Mcshane H."/>
        </authorList>
    </citation>
    <scope>NUCLEOTIDE SEQUENCE [LARGE SCALE GENOMIC DNA]</scope>
    <source>
        <strain evidence="6">852002-10433_SCH5171157</strain>
    </source>
</reference>
<sequence>MTLPHENLRNAVVVITGGARGIGHATAAAFAERGARIVIGDLDEQAAKEAAAAIGRGASGHGLDVSSQTSYERFVAAVHDEAGAIDVLVNNAGIMPVGTFTEGELASVRATIDINLWGVILGCHIVLPGMLERRRGQIINIASVLGRVAGGGVAAYSASKFGVVGFTHALQQELHGSGVTASVVLPGVVRTELSSGVPERGVPISDPSTVAAAIVQAGLAAKPEVTVPAWSGALMRTLALLPPRLRQPFLRATDYDRAMRGVDTRQRAGYRDRLAKTIVASSDFALKTRDEDDNR</sequence>
<evidence type="ECO:0000256" key="4">
    <source>
        <dbReference type="RuleBase" id="RU000363"/>
    </source>
</evidence>
<dbReference type="PRINTS" id="PR00081">
    <property type="entry name" value="GDHRDH"/>
</dbReference>
<organism evidence="5 6">
    <name type="scientific">Mycolicibacterium peregrinum</name>
    <name type="common">Mycobacterium peregrinum</name>
    <dbReference type="NCBI Taxonomy" id="43304"/>
    <lineage>
        <taxon>Bacteria</taxon>
        <taxon>Bacillati</taxon>
        <taxon>Actinomycetota</taxon>
        <taxon>Actinomycetes</taxon>
        <taxon>Mycobacteriales</taxon>
        <taxon>Mycobacteriaceae</taxon>
        <taxon>Mycolicibacterium</taxon>
    </lineage>
</organism>
<proteinExistence type="inferred from homology"/>
<dbReference type="PANTHER" id="PTHR43391">
    <property type="entry name" value="RETINOL DEHYDROGENASE-RELATED"/>
    <property type="match status" value="1"/>
</dbReference>
<evidence type="ECO:0008006" key="7">
    <source>
        <dbReference type="Google" id="ProtNLM"/>
    </source>
</evidence>
<dbReference type="PANTHER" id="PTHR43391:SF14">
    <property type="entry name" value="DEHYDROGENASE_REDUCTASE SDR FAMILY PROTEIN 7-LIKE"/>
    <property type="match status" value="1"/>
</dbReference>
<evidence type="ECO:0000313" key="6">
    <source>
        <dbReference type="Proteomes" id="UP000094008"/>
    </source>
</evidence>
<protein>
    <recommendedName>
        <fullName evidence="7">Short-chain dehydrogenase</fullName>
    </recommendedName>
</protein>
<dbReference type="NCBIfam" id="NF005878">
    <property type="entry name" value="PRK07825.1"/>
    <property type="match status" value="1"/>
</dbReference>
<dbReference type="InterPro" id="IPR002347">
    <property type="entry name" value="SDR_fam"/>
</dbReference>
<dbReference type="SUPFAM" id="SSF51735">
    <property type="entry name" value="NAD(P)-binding Rossmann-fold domains"/>
    <property type="match status" value="1"/>
</dbReference>
<dbReference type="Pfam" id="PF00106">
    <property type="entry name" value="adh_short"/>
    <property type="match status" value="1"/>
</dbReference>
<accession>A0A1A0VPK5</accession>
<dbReference type="AlphaFoldDB" id="A0A1A0VPK5"/>